<evidence type="ECO:0000313" key="3">
    <source>
        <dbReference type="Proteomes" id="UP000799324"/>
    </source>
</evidence>
<keyword evidence="3" id="KW-1185">Reference proteome</keyword>
<protein>
    <submittedName>
        <fullName evidence="2">Uncharacterized protein</fullName>
    </submittedName>
</protein>
<feature type="compositionally biased region" description="Polar residues" evidence="1">
    <location>
        <begin position="1"/>
        <end position="15"/>
    </location>
</feature>
<feature type="region of interest" description="Disordered" evidence="1">
    <location>
        <begin position="165"/>
        <end position="210"/>
    </location>
</feature>
<dbReference type="EMBL" id="MU004313">
    <property type="protein sequence ID" value="KAF2658693.1"/>
    <property type="molecule type" value="Genomic_DNA"/>
</dbReference>
<sequence>MSQTQQAPTEPSTQAAEPRAPYEINTRPEAEPETESSRTYAGFKGVYDRLVPQLREASRQFAQGYLRYDSAWQNDMDKAGIVDLEKKLKPLLDQLCAAYEKLIEETKYSPVLEEGPDKEEQETNLTCMRDWIDLYHKRVLRRQTNYPTAIERRRGLVAVNEVPRAAGDLPGEGSETNSCLAQQENGRSKANSTDPEIAEGEVPSGKKSGE</sequence>
<name>A0A6A6TID6_9PLEO</name>
<reference evidence="2" key="1">
    <citation type="journal article" date="2020" name="Stud. Mycol.">
        <title>101 Dothideomycetes genomes: a test case for predicting lifestyles and emergence of pathogens.</title>
        <authorList>
            <person name="Haridas S."/>
            <person name="Albert R."/>
            <person name="Binder M."/>
            <person name="Bloem J."/>
            <person name="Labutti K."/>
            <person name="Salamov A."/>
            <person name="Andreopoulos B."/>
            <person name="Baker S."/>
            <person name="Barry K."/>
            <person name="Bills G."/>
            <person name="Bluhm B."/>
            <person name="Cannon C."/>
            <person name="Castanera R."/>
            <person name="Culley D."/>
            <person name="Daum C."/>
            <person name="Ezra D."/>
            <person name="Gonzalez J."/>
            <person name="Henrissat B."/>
            <person name="Kuo A."/>
            <person name="Liang C."/>
            <person name="Lipzen A."/>
            <person name="Lutzoni F."/>
            <person name="Magnuson J."/>
            <person name="Mondo S."/>
            <person name="Nolan M."/>
            <person name="Ohm R."/>
            <person name="Pangilinan J."/>
            <person name="Park H.-J."/>
            <person name="Ramirez L."/>
            <person name="Alfaro M."/>
            <person name="Sun H."/>
            <person name="Tritt A."/>
            <person name="Yoshinaga Y."/>
            <person name="Zwiers L.-H."/>
            <person name="Turgeon B."/>
            <person name="Goodwin S."/>
            <person name="Spatafora J."/>
            <person name="Crous P."/>
            <person name="Grigoriev I."/>
        </authorList>
    </citation>
    <scope>NUCLEOTIDE SEQUENCE</scope>
    <source>
        <strain evidence="2">CBS 122681</strain>
    </source>
</reference>
<evidence type="ECO:0000313" key="2">
    <source>
        <dbReference type="EMBL" id="KAF2658693.1"/>
    </source>
</evidence>
<feature type="region of interest" description="Disordered" evidence="1">
    <location>
        <begin position="1"/>
        <end position="42"/>
    </location>
</feature>
<organism evidence="2 3">
    <name type="scientific">Lophiostoma macrostomum CBS 122681</name>
    <dbReference type="NCBI Taxonomy" id="1314788"/>
    <lineage>
        <taxon>Eukaryota</taxon>
        <taxon>Fungi</taxon>
        <taxon>Dikarya</taxon>
        <taxon>Ascomycota</taxon>
        <taxon>Pezizomycotina</taxon>
        <taxon>Dothideomycetes</taxon>
        <taxon>Pleosporomycetidae</taxon>
        <taxon>Pleosporales</taxon>
        <taxon>Lophiostomataceae</taxon>
        <taxon>Lophiostoma</taxon>
    </lineage>
</organism>
<evidence type="ECO:0000256" key="1">
    <source>
        <dbReference type="SAM" id="MobiDB-lite"/>
    </source>
</evidence>
<proteinExistence type="predicted"/>
<dbReference type="AlphaFoldDB" id="A0A6A6TID6"/>
<gene>
    <name evidence="2" type="ORF">K491DRAFT_689992</name>
</gene>
<feature type="compositionally biased region" description="Polar residues" evidence="1">
    <location>
        <begin position="174"/>
        <end position="194"/>
    </location>
</feature>
<dbReference type="Proteomes" id="UP000799324">
    <property type="component" value="Unassembled WGS sequence"/>
</dbReference>
<accession>A0A6A6TID6</accession>